<dbReference type="InterPro" id="IPR029045">
    <property type="entry name" value="ClpP/crotonase-like_dom_sf"/>
</dbReference>
<dbReference type="GO" id="GO:0004175">
    <property type="term" value="F:endopeptidase activity"/>
    <property type="evidence" value="ECO:0007669"/>
    <property type="project" value="TreeGrafter"/>
</dbReference>
<dbReference type="NCBIfam" id="TIGR00225">
    <property type="entry name" value="prc"/>
    <property type="match status" value="1"/>
</dbReference>
<evidence type="ECO:0000313" key="8">
    <source>
        <dbReference type="Proteomes" id="UP000294616"/>
    </source>
</evidence>
<dbReference type="Gene3D" id="2.30.42.10">
    <property type="match status" value="1"/>
</dbReference>
<dbReference type="OrthoDB" id="9812068at2"/>
<feature type="domain" description="PDZ" evidence="6">
    <location>
        <begin position="97"/>
        <end position="173"/>
    </location>
</feature>
<keyword evidence="4 5" id="KW-0720">Serine protease</keyword>
<evidence type="ECO:0000259" key="6">
    <source>
        <dbReference type="PROSITE" id="PS50106"/>
    </source>
</evidence>
<dbReference type="Gene3D" id="3.90.226.10">
    <property type="entry name" value="2-enoyl-CoA Hydratase, Chain A, domain 1"/>
    <property type="match status" value="1"/>
</dbReference>
<dbReference type="PANTHER" id="PTHR32060:SF30">
    <property type="entry name" value="CARBOXY-TERMINAL PROCESSING PROTEASE CTPA"/>
    <property type="match status" value="1"/>
</dbReference>
<dbReference type="SUPFAM" id="SSF50156">
    <property type="entry name" value="PDZ domain-like"/>
    <property type="match status" value="1"/>
</dbReference>
<evidence type="ECO:0000256" key="2">
    <source>
        <dbReference type="ARBA" id="ARBA00022670"/>
    </source>
</evidence>
<comment type="caution">
    <text evidence="7">The sequence shown here is derived from an EMBL/GenBank/DDBJ whole genome shotgun (WGS) entry which is preliminary data.</text>
</comment>
<dbReference type="Proteomes" id="UP000294616">
    <property type="component" value="Unassembled WGS sequence"/>
</dbReference>
<dbReference type="CDD" id="cd07560">
    <property type="entry name" value="Peptidase_S41_CPP"/>
    <property type="match status" value="1"/>
</dbReference>
<dbReference type="InterPro" id="IPR055210">
    <property type="entry name" value="CtpA/B_N"/>
</dbReference>
<dbReference type="Gene3D" id="3.30.750.44">
    <property type="match status" value="1"/>
</dbReference>
<evidence type="ECO:0000256" key="5">
    <source>
        <dbReference type="RuleBase" id="RU004404"/>
    </source>
</evidence>
<dbReference type="InterPro" id="IPR004447">
    <property type="entry name" value="Peptidase_S41A"/>
</dbReference>
<dbReference type="SMART" id="SM00245">
    <property type="entry name" value="TSPc"/>
    <property type="match status" value="1"/>
</dbReference>
<dbReference type="SUPFAM" id="SSF52096">
    <property type="entry name" value="ClpP/crotonase"/>
    <property type="match status" value="1"/>
</dbReference>
<evidence type="ECO:0000256" key="4">
    <source>
        <dbReference type="ARBA" id="ARBA00022825"/>
    </source>
</evidence>
<dbReference type="GO" id="GO:0007165">
    <property type="term" value="P:signal transduction"/>
    <property type="evidence" value="ECO:0007669"/>
    <property type="project" value="TreeGrafter"/>
</dbReference>
<accession>A0A4V2PXN0</accession>
<protein>
    <submittedName>
        <fullName evidence="7">S41A family C-terminal processing peptidase-3</fullName>
    </submittedName>
</protein>
<dbReference type="InterPro" id="IPR036034">
    <property type="entry name" value="PDZ_sf"/>
</dbReference>
<dbReference type="InterPro" id="IPR001478">
    <property type="entry name" value="PDZ"/>
</dbReference>
<dbReference type="InterPro" id="IPR005151">
    <property type="entry name" value="Tail-specific_protease"/>
</dbReference>
<dbReference type="SMART" id="SM00228">
    <property type="entry name" value="PDZ"/>
    <property type="match status" value="1"/>
</dbReference>
<dbReference type="PROSITE" id="PS50106">
    <property type="entry name" value="PDZ"/>
    <property type="match status" value="1"/>
</dbReference>
<proteinExistence type="inferred from homology"/>
<evidence type="ECO:0000256" key="1">
    <source>
        <dbReference type="ARBA" id="ARBA00009179"/>
    </source>
</evidence>
<dbReference type="GO" id="GO:0008236">
    <property type="term" value="F:serine-type peptidase activity"/>
    <property type="evidence" value="ECO:0007669"/>
    <property type="project" value="UniProtKB-KW"/>
</dbReference>
<dbReference type="GO" id="GO:0030288">
    <property type="term" value="C:outer membrane-bounded periplasmic space"/>
    <property type="evidence" value="ECO:0007669"/>
    <property type="project" value="TreeGrafter"/>
</dbReference>
<dbReference type="GO" id="GO:0006508">
    <property type="term" value="P:proteolysis"/>
    <property type="evidence" value="ECO:0007669"/>
    <property type="project" value="UniProtKB-KW"/>
</dbReference>
<dbReference type="Pfam" id="PF13180">
    <property type="entry name" value="PDZ_2"/>
    <property type="match status" value="1"/>
</dbReference>
<dbReference type="Pfam" id="PF22694">
    <property type="entry name" value="CtpB_N-like"/>
    <property type="match status" value="1"/>
</dbReference>
<dbReference type="EMBL" id="SMGO01000002">
    <property type="protein sequence ID" value="TCK82651.1"/>
    <property type="molecule type" value="Genomic_DNA"/>
</dbReference>
<keyword evidence="8" id="KW-1185">Reference proteome</keyword>
<keyword evidence="2 5" id="KW-0645">Protease</keyword>
<name>A0A4V2PXN0_9SPHI</name>
<dbReference type="CDD" id="cd06782">
    <property type="entry name" value="cpPDZ_CPP-like"/>
    <property type="match status" value="1"/>
</dbReference>
<reference evidence="7 8" key="1">
    <citation type="submission" date="2019-03" db="EMBL/GenBank/DDBJ databases">
        <title>Genomic Encyclopedia of Archaeal and Bacterial Type Strains, Phase II (KMG-II): from individual species to whole genera.</title>
        <authorList>
            <person name="Goeker M."/>
        </authorList>
    </citation>
    <scope>NUCLEOTIDE SEQUENCE [LARGE SCALE GENOMIC DNA]</scope>
    <source>
        <strain evidence="7 8">DSM 22554</strain>
    </source>
</reference>
<organism evidence="7 8">
    <name type="scientific">Albibacterium bauzanense</name>
    <dbReference type="NCBI Taxonomy" id="653929"/>
    <lineage>
        <taxon>Bacteria</taxon>
        <taxon>Pseudomonadati</taxon>
        <taxon>Bacteroidota</taxon>
        <taxon>Sphingobacteriia</taxon>
        <taxon>Sphingobacteriales</taxon>
        <taxon>Sphingobacteriaceae</taxon>
        <taxon>Albibacterium</taxon>
    </lineage>
</organism>
<dbReference type="Pfam" id="PF03572">
    <property type="entry name" value="Peptidase_S41"/>
    <property type="match status" value="1"/>
</dbReference>
<comment type="similarity">
    <text evidence="1 5">Belongs to the peptidase S41A family.</text>
</comment>
<dbReference type="PANTHER" id="PTHR32060">
    <property type="entry name" value="TAIL-SPECIFIC PROTEASE"/>
    <property type="match status" value="1"/>
</dbReference>
<evidence type="ECO:0000313" key="7">
    <source>
        <dbReference type="EMBL" id="TCK82651.1"/>
    </source>
</evidence>
<dbReference type="RefSeq" id="WP_132222663.1">
    <property type="nucleotide sequence ID" value="NZ_SMGO01000002.1"/>
</dbReference>
<dbReference type="AlphaFoldDB" id="A0A4V2PXN0"/>
<keyword evidence="3 5" id="KW-0378">Hydrolase</keyword>
<gene>
    <name evidence="7" type="ORF">C8N28_1235</name>
</gene>
<evidence type="ECO:0000256" key="3">
    <source>
        <dbReference type="ARBA" id="ARBA00022801"/>
    </source>
</evidence>
<sequence>MQNSTKKNIWFALAYAAVLAVGLILGQNYAEESISIGNSSFIPLGTTDKTGKVQKALQLIQERYVDKVGLDTLQDAAIKEMLSRLDPHSIYFPPRKAQAMEENLSGSFDGIGIEYFSINDTLLVTSIVDNGPAEKAGILRGDKLIWVNDSLIAGANRSQEEISNMVRGKRGSVVNIWVSRDGKEIETPMKVKRDQIVVSSLDAAYMIEPRVAYIRIKRFGERTAEEFDATLKALDKHRFDKLILDLRGNGGGYFYAALAVADEFFAADKLLVYTSGANERRTDYYSTDGGLYENGKLVVLIDENSASSSEIVAGAIQDLNRGTIIGRRSFGKGLVQEQFDFGDGSALSLTVARYYTPLGRSIQKPYKFGNGQYFNELNQRFLSGELTQEITRTDSVSADGRIYKSNSGKLFKVIGGIMPDIYIPMDTTALTPFYKEVLAKDLISKFVYNRLIDSPPSFAVENFIEDYELPSATFQEFLQFVRSQEVSFSQQEVNVSAKQLEGDIKALMGRYFFGNEAWFKVRNHDDYMIQRSLEVLQ</sequence>